<organism evidence="2 3">
    <name type="scientific">Microbotryum silenes-dioicae</name>
    <dbReference type="NCBI Taxonomy" id="796604"/>
    <lineage>
        <taxon>Eukaryota</taxon>
        <taxon>Fungi</taxon>
        <taxon>Dikarya</taxon>
        <taxon>Basidiomycota</taxon>
        <taxon>Pucciniomycotina</taxon>
        <taxon>Microbotryomycetes</taxon>
        <taxon>Microbotryales</taxon>
        <taxon>Microbotryaceae</taxon>
        <taxon>Microbotryum</taxon>
    </lineage>
</organism>
<gene>
    <name evidence="2" type="primary">BQ5605_C010g05907</name>
    <name evidence="2" type="ORF">BQ5605_C010G05907</name>
</gene>
<dbReference type="EMBL" id="FQNC01000012">
    <property type="protein sequence ID" value="SGY13602.1"/>
    <property type="molecule type" value="Genomic_DNA"/>
</dbReference>
<evidence type="ECO:0000313" key="3">
    <source>
        <dbReference type="Proteomes" id="UP000249464"/>
    </source>
</evidence>
<protein>
    <submittedName>
        <fullName evidence="2">BQ5605_C010g05907 protein</fullName>
    </submittedName>
</protein>
<dbReference type="AlphaFoldDB" id="A0A2X0LUD9"/>
<feature type="compositionally biased region" description="Low complexity" evidence="1">
    <location>
        <begin position="182"/>
        <end position="194"/>
    </location>
</feature>
<evidence type="ECO:0000256" key="1">
    <source>
        <dbReference type="SAM" id="MobiDB-lite"/>
    </source>
</evidence>
<keyword evidence="3" id="KW-1185">Reference proteome</keyword>
<feature type="region of interest" description="Disordered" evidence="1">
    <location>
        <begin position="158"/>
        <end position="194"/>
    </location>
</feature>
<name>A0A2X0LUD9_9BASI</name>
<sequence length="258" mass="28429">MRLQTLAQELEFKVVNAVLLDYLNGWTQRDWHEIALSDSALVTRMRAVVHAPQPRDSLTLSRVSINRGNSRRPSQSTSQVDLATMTPAEYGRHVEQFEGAANDDGSLLYNAARIPALQNHRALLQCLSQGSKRAVMLSKYTSDPSHTFPIYPVRRITSSRPQAADDKTSIGSPGLPRPQPFFPSRFPQPSMQSSTELVKADALATTMDERNGMRGREGVAGFMSHGFVSAFFVGSHREAVPFALVSARASSRVRCNAS</sequence>
<reference evidence="2 3" key="1">
    <citation type="submission" date="2016-11" db="EMBL/GenBank/DDBJ databases">
        <authorList>
            <person name="Jaros S."/>
            <person name="Januszkiewicz K."/>
            <person name="Wedrychowicz H."/>
        </authorList>
    </citation>
    <scope>NUCLEOTIDE SEQUENCE [LARGE SCALE GENOMIC DNA]</scope>
</reference>
<accession>A0A2X0LUD9</accession>
<proteinExistence type="predicted"/>
<dbReference type="Proteomes" id="UP000249464">
    <property type="component" value="Unassembled WGS sequence"/>
</dbReference>
<evidence type="ECO:0000313" key="2">
    <source>
        <dbReference type="EMBL" id="SGY13602.1"/>
    </source>
</evidence>